<accession>A0ABY9IZC7</accession>
<evidence type="ECO:0000256" key="1">
    <source>
        <dbReference type="SAM" id="MobiDB-lite"/>
    </source>
</evidence>
<dbReference type="Proteomes" id="UP001235744">
    <property type="component" value="Chromosome"/>
</dbReference>
<name>A0ABY9IZC7_9ACTN</name>
<protein>
    <submittedName>
        <fullName evidence="4">4'-phosphopantetheinyl transferase superfamily protein</fullName>
    </submittedName>
</protein>
<dbReference type="InterPro" id="IPR008278">
    <property type="entry name" value="4-PPantetheinyl_Trfase_dom"/>
</dbReference>
<organism evidence="4 5">
    <name type="scientific">Streptomyces poriferorum</name>
    <dbReference type="NCBI Taxonomy" id="2798799"/>
    <lineage>
        <taxon>Bacteria</taxon>
        <taxon>Bacillati</taxon>
        <taxon>Actinomycetota</taxon>
        <taxon>Actinomycetes</taxon>
        <taxon>Kitasatosporales</taxon>
        <taxon>Streptomycetaceae</taxon>
        <taxon>Streptomyces</taxon>
    </lineage>
</organism>
<evidence type="ECO:0000259" key="2">
    <source>
        <dbReference type="Pfam" id="PF01648"/>
    </source>
</evidence>
<keyword evidence="5" id="KW-1185">Reference proteome</keyword>
<keyword evidence="4" id="KW-0808">Transferase</keyword>
<reference evidence="4 5" key="1">
    <citation type="submission" date="2023-03" db="EMBL/GenBank/DDBJ databases">
        <title>Isolation and description of six Streptomyces strains from soil environments, able to metabolize different microbial glucans.</title>
        <authorList>
            <person name="Widen T."/>
            <person name="Larsbrink J."/>
        </authorList>
    </citation>
    <scope>NUCLEOTIDE SEQUENCE [LARGE SCALE GENOMIC DNA]</scope>
    <source>
        <strain evidence="4 5">Alt2</strain>
    </source>
</reference>
<evidence type="ECO:0000313" key="4">
    <source>
        <dbReference type="EMBL" id="WLQ60771.1"/>
    </source>
</evidence>
<evidence type="ECO:0000259" key="3">
    <source>
        <dbReference type="Pfam" id="PF17837"/>
    </source>
</evidence>
<dbReference type="EMBL" id="CP120988">
    <property type="protein sequence ID" value="WLQ60771.1"/>
    <property type="molecule type" value="Genomic_DNA"/>
</dbReference>
<dbReference type="InterPro" id="IPR003542">
    <property type="entry name" value="Enbac_synth_compD-like"/>
</dbReference>
<dbReference type="Pfam" id="PF17837">
    <property type="entry name" value="4PPT_N"/>
    <property type="match status" value="1"/>
</dbReference>
<feature type="compositionally biased region" description="Basic and acidic residues" evidence="1">
    <location>
        <begin position="14"/>
        <end position="23"/>
    </location>
</feature>
<sequence>MIAALLPPGAVGAEARHDPPEARLHPAEEAAIARAVETRRREFTTVRHCARTALSELGCGYEPLVPGHRGAPGWPAGVVGSMTHCAGFRAAGVARSTVLASLGIDAEPDRPLMPGMLAPVSLPAERERVAELMTHRPGVAWDRLLFSAKEAVYKAWFPLTGRLLDFPEAEILIDPGGTFRAVLLVPGPVVGGRAVGVFHGRWAAAEGLLATAVGVPQPARAISRTSAAREFTPNLL</sequence>
<dbReference type="Pfam" id="PF01648">
    <property type="entry name" value="ACPS"/>
    <property type="match status" value="1"/>
</dbReference>
<dbReference type="PANTHER" id="PTHR38096:SF1">
    <property type="entry name" value="ENTEROBACTIN SYNTHASE COMPONENT D"/>
    <property type="match status" value="1"/>
</dbReference>
<dbReference type="InterPro" id="IPR041354">
    <property type="entry name" value="4PPT_N"/>
</dbReference>
<feature type="domain" description="4'-phosphopantetheinyl transferase N-terminal" evidence="3">
    <location>
        <begin position="27"/>
        <end position="94"/>
    </location>
</feature>
<feature type="domain" description="4'-phosphopantetheinyl transferase" evidence="2">
    <location>
        <begin position="101"/>
        <end position="183"/>
    </location>
</feature>
<gene>
    <name evidence="4" type="ORF">P8A19_37460</name>
</gene>
<dbReference type="GO" id="GO:0016740">
    <property type="term" value="F:transferase activity"/>
    <property type="evidence" value="ECO:0007669"/>
    <property type="project" value="UniProtKB-KW"/>
</dbReference>
<evidence type="ECO:0000313" key="5">
    <source>
        <dbReference type="Proteomes" id="UP001235744"/>
    </source>
</evidence>
<dbReference type="PANTHER" id="PTHR38096">
    <property type="entry name" value="ENTEROBACTIN SYNTHASE COMPONENT D"/>
    <property type="match status" value="1"/>
</dbReference>
<dbReference type="RefSeq" id="WP_219567214.1">
    <property type="nucleotide sequence ID" value="NZ_CP120988.1"/>
</dbReference>
<feature type="region of interest" description="Disordered" evidence="1">
    <location>
        <begin position="1"/>
        <end position="23"/>
    </location>
</feature>
<proteinExistence type="predicted"/>